<comment type="function">
    <text evidence="4">Part of the outer membrane protein assembly complex, which is involved in assembly and insertion of beta-barrel proteins into the outer membrane.</text>
</comment>
<dbReference type="PANTHER" id="PTHR34512:SF30">
    <property type="entry name" value="OUTER MEMBRANE PROTEIN ASSEMBLY FACTOR BAMB"/>
    <property type="match status" value="1"/>
</dbReference>
<sequence>MKRRVLTSALVVALSASLAGCSTISSTWNSWFGDDKNKPAALETLSGPATGRIVWSSKGDNINFPLSIATPVDRFVVASSDGAVRALAAADGRELWRGDAGSKLAAGVGSDGRFAAVVNRDNELVVLDAGKVVWKKALPTPVVAAPLVAGERVFALTLDRQVLAFDALDGRKIWELKRPGEPLTLAKAGVLMAYKDTLIVGQGPRLAGVDPLKGQLRWEASVATPRGTNEVERLADLVGPAVRQGELLCARAFQSSVGCVNAERGSALWNRVVGGANGIGADDQVVVAGDASDRLSAWKLANGDLAWSADQFQRRKLSAPLLLNKQVLIGDFEGQVHLLDRETGKTRSRLATDGSAIVTLALQGDTALVATKNGGLFAIKAE</sequence>
<proteinExistence type="inferred from homology"/>
<name>A0A254NCD3_9BURK</name>
<dbReference type="Gene3D" id="2.130.10.10">
    <property type="entry name" value="YVTN repeat-like/Quinoprotein amine dehydrogenase"/>
    <property type="match status" value="1"/>
</dbReference>
<gene>
    <name evidence="4 7" type="primary">bamB</name>
    <name evidence="7" type="ORF">CDO81_04000</name>
</gene>
<evidence type="ECO:0000256" key="2">
    <source>
        <dbReference type="ARBA" id="ARBA00023136"/>
    </source>
</evidence>
<evidence type="ECO:0000313" key="8">
    <source>
        <dbReference type="Proteomes" id="UP000197446"/>
    </source>
</evidence>
<comment type="subunit">
    <text evidence="4">Part of the Bam complex.</text>
</comment>
<keyword evidence="3 4" id="KW-0998">Cell outer membrane</keyword>
<evidence type="ECO:0000256" key="1">
    <source>
        <dbReference type="ARBA" id="ARBA00022729"/>
    </source>
</evidence>
<keyword evidence="8" id="KW-1185">Reference proteome</keyword>
<keyword evidence="2 4" id="KW-0472">Membrane</keyword>
<dbReference type="InterPro" id="IPR002372">
    <property type="entry name" value="PQQ_rpt_dom"/>
</dbReference>
<evidence type="ECO:0000259" key="6">
    <source>
        <dbReference type="Pfam" id="PF13360"/>
    </source>
</evidence>
<accession>A0A254NCD3</accession>
<evidence type="ECO:0000313" key="7">
    <source>
        <dbReference type="EMBL" id="OWR05631.1"/>
    </source>
</evidence>
<evidence type="ECO:0000256" key="4">
    <source>
        <dbReference type="HAMAP-Rule" id="MF_00923"/>
    </source>
</evidence>
<dbReference type="PROSITE" id="PS51257">
    <property type="entry name" value="PROKAR_LIPOPROTEIN"/>
    <property type="match status" value="1"/>
</dbReference>
<dbReference type="AlphaFoldDB" id="A0A254NCD3"/>
<organism evidence="7 8">
    <name type="scientific">Roseateles puraquae</name>
    <dbReference type="NCBI Taxonomy" id="431059"/>
    <lineage>
        <taxon>Bacteria</taxon>
        <taxon>Pseudomonadati</taxon>
        <taxon>Pseudomonadota</taxon>
        <taxon>Betaproteobacteria</taxon>
        <taxon>Burkholderiales</taxon>
        <taxon>Sphaerotilaceae</taxon>
        <taxon>Roseateles</taxon>
    </lineage>
</organism>
<comment type="subcellular location">
    <subcellularLocation>
        <location evidence="4">Cell outer membrane</location>
        <topology evidence="4">Lipid-anchor</topology>
    </subcellularLocation>
</comment>
<dbReference type="Pfam" id="PF13360">
    <property type="entry name" value="PQQ_2"/>
    <property type="match status" value="1"/>
</dbReference>
<dbReference type="InterPro" id="IPR017687">
    <property type="entry name" value="BamB"/>
</dbReference>
<keyword evidence="4" id="KW-0449">Lipoprotein</keyword>
<dbReference type="SUPFAM" id="SSF50998">
    <property type="entry name" value="Quinoprotein alcohol dehydrogenase-like"/>
    <property type="match status" value="1"/>
</dbReference>
<protein>
    <recommendedName>
        <fullName evidence="4">Outer membrane protein assembly factor BamB</fullName>
    </recommendedName>
</protein>
<dbReference type="EMBL" id="NISI01000001">
    <property type="protein sequence ID" value="OWR05631.1"/>
    <property type="molecule type" value="Genomic_DNA"/>
</dbReference>
<dbReference type="HAMAP" id="MF_00923">
    <property type="entry name" value="OM_assembly_BamB"/>
    <property type="match status" value="1"/>
</dbReference>
<dbReference type="NCBIfam" id="TIGR03300">
    <property type="entry name" value="assembly_YfgL"/>
    <property type="match status" value="1"/>
</dbReference>
<dbReference type="InterPro" id="IPR018391">
    <property type="entry name" value="PQQ_b-propeller_rpt"/>
</dbReference>
<dbReference type="PANTHER" id="PTHR34512">
    <property type="entry name" value="CELL SURFACE PROTEIN"/>
    <property type="match status" value="1"/>
</dbReference>
<dbReference type="InterPro" id="IPR011047">
    <property type="entry name" value="Quinoprotein_ADH-like_sf"/>
</dbReference>
<feature type="domain" description="Pyrrolo-quinoline quinone repeat" evidence="6">
    <location>
        <begin position="81"/>
        <end position="308"/>
    </location>
</feature>
<dbReference type="SMART" id="SM00564">
    <property type="entry name" value="PQQ"/>
    <property type="match status" value="4"/>
</dbReference>
<dbReference type="Proteomes" id="UP000197446">
    <property type="component" value="Unassembled WGS sequence"/>
</dbReference>
<keyword evidence="1 4" id="KW-0732">Signal</keyword>
<reference evidence="7 8" key="1">
    <citation type="journal article" date="2007" name="Int. J. Syst. Evol. Microbiol.">
        <title>Description of Pelomonas aquatica sp. nov. and Pelomonas puraquae sp. nov., isolated from industrial and haemodialysis water.</title>
        <authorList>
            <person name="Gomila M."/>
            <person name="Bowien B."/>
            <person name="Falsen E."/>
            <person name="Moore E.R."/>
            <person name="Lalucat J."/>
        </authorList>
    </citation>
    <scope>NUCLEOTIDE SEQUENCE [LARGE SCALE GENOMIC DNA]</scope>
    <source>
        <strain evidence="7 8">CCUG 52769</strain>
    </source>
</reference>
<evidence type="ECO:0000256" key="3">
    <source>
        <dbReference type="ARBA" id="ARBA00023237"/>
    </source>
</evidence>
<dbReference type="InterPro" id="IPR015943">
    <property type="entry name" value="WD40/YVTN_repeat-like_dom_sf"/>
</dbReference>
<dbReference type="GO" id="GO:0051205">
    <property type="term" value="P:protein insertion into membrane"/>
    <property type="evidence" value="ECO:0007669"/>
    <property type="project" value="UniProtKB-UniRule"/>
</dbReference>
<dbReference type="RefSeq" id="WP_088481838.1">
    <property type="nucleotide sequence ID" value="NZ_JBCNLH010000002.1"/>
</dbReference>
<comment type="similarity">
    <text evidence="4">Belongs to the BamB family.</text>
</comment>
<keyword evidence="4" id="KW-0564">Palmitate</keyword>
<dbReference type="GO" id="GO:0043165">
    <property type="term" value="P:Gram-negative-bacterium-type cell outer membrane assembly"/>
    <property type="evidence" value="ECO:0007669"/>
    <property type="project" value="UniProtKB-UniRule"/>
</dbReference>
<evidence type="ECO:0000256" key="5">
    <source>
        <dbReference type="SAM" id="SignalP"/>
    </source>
</evidence>
<feature type="chain" id="PRO_5013414657" description="Outer membrane protein assembly factor BamB" evidence="5">
    <location>
        <begin position="20"/>
        <end position="382"/>
    </location>
</feature>
<comment type="caution">
    <text evidence="7">The sequence shown here is derived from an EMBL/GenBank/DDBJ whole genome shotgun (WGS) entry which is preliminary data.</text>
</comment>
<dbReference type="GO" id="GO:0009279">
    <property type="term" value="C:cell outer membrane"/>
    <property type="evidence" value="ECO:0007669"/>
    <property type="project" value="UniProtKB-SubCell"/>
</dbReference>
<feature type="signal peptide" evidence="5">
    <location>
        <begin position="1"/>
        <end position="19"/>
    </location>
</feature>
<dbReference type="OrthoDB" id="5173551at2"/>